<keyword evidence="2" id="KW-1185">Reference proteome</keyword>
<accession>A0ABW4JJX3</accession>
<dbReference type="RefSeq" id="WP_377943973.1">
    <property type="nucleotide sequence ID" value="NZ_JBHUCX010000043.1"/>
</dbReference>
<dbReference type="EMBL" id="JBHUCX010000043">
    <property type="protein sequence ID" value="MFD1676080.1"/>
    <property type="molecule type" value="Genomic_DNA"/>
</dbReference>
<organism evidence="1 2">
    <name type="scientific">Alicyclobacillus fodiniaquatilis</name>
    <dbReference type="NCBI Taxonomy" id="1661150"/>
    <lineage>
        <taxon>Bacteria</taxon>
        <taxon>Bacillati</taxon>
        <taxon>Bacillota</taxon>
        <taxon>Bacilli</taxon>
        <taxon>Bacillales</taxon>
        <taxon>Alicyclobacillaceae</taxon>
        <taxon>Alicyclobacillus</taxon>
    </lineage>
</organism>
<gene>
    <name evidence="1" type="ORF">ACFSB2_15355</name>
</gene>
<dbReference type="Pfam" id="PF14076">
    <property type="entry name" value="DUF4258"/>
    <property type="match status" value="1"/>
</dbReference>
<dbReference type="InterPro" id="IPR025354">
    <property type="entry name" value="DUF4258"/>
</dbReference>
<dbReference type="Proteomes" id="UP001597079">
    <property type="component" value="Unassembled WGS sequence"/>
</dbReference>
<evidence type="ECO:0000313" key="2">
    <source>
        <dbReference type="Proteomes" id="UP001597079"/>
    </source>
</evidence>
<name>A0ABW4JJX3_9BACL</name>
<comment type="caution">
    <text evidence="1">The sequence shown here is derived from an EMBL/GenBank/DDBJ whole genome shotgun (WGS) entry which is preliminary data.</text>
</comment>
<sequence>MSQHNKEMWDVELQFISEWVEKRRTINYTIHAQQRMKERLVGKEMIKNTLIYGRIEEGFDKGEYSRGEHPHDNRDPVRTIKHVINGRTLVIAVALENLNGRLRFSVVTVYWKDGK</sequence>
<protein>
    <submittedName>
        <fullName evidence="1">DUF4258 domain-containing protein</fullName>
    </submittedName>
</protein>
<reference evidence="2" key="1">
    <citation type="journal article" date="2019" name="Int. J. Syst. Evol. Microbiol.">
        <title>The Global Catalogue of Microorganisms (GCM) 10K type strain sequencing project: providing services to taxonomists for standard genome sequencing and annotation.</title>
        <authorList>
            <consortium name="The Broad Institute Genomics Platform"/>
            <consortium name="The Broad Institute Genome Sequencing Center for Infectious Disease"/>
            <person name="Wu L."/>
            <person name="Ma J."/>
        </authorList>
    </citation>
    <scope>NUCLEOTIDE SEQUENCE [LARGE SCALE GENOMIC DNA]</scope>
    <source>
        <strain evidence="2">CGMCC 1.12286</strain>
    </source>
</reference>
<proteinExistence type="predicted"/>
<evidence type="ECO:0000313" key="1">
    <source>
        <dbReference type="EMBL" id="MFD1676080.1"/>
    </source>
</evidence>